<dbReference type="Proteomes" id="UP001209878">
    <property type="component" value="Unassembled WGS sequence"/>
</dbReference>
<comment type="subcellular location">
    <subcellularLocation>
        <location evidence="1">Secreted</location>
    </subcellularLocation>
</comment>
<organism evidence="11 12">
    <name type="scientific">Ridgeia piscesae</name>
    <name type="common">Tubeworm</name>
    <dbReference type="NCBI Taxonomy" id="27915"/>
    <lineage>
        <taxon>Eukaryota</taxon>
        <taxon>Metazoa</taxon>
        <taxon>Spiralia</taxon>
        <taxon>Lophotrochozoa</taxon>
        <taxon>Annelida</taxon>
        <taxon>Polychaeta</taxon>
        <taxon>Sedentaria</taxon>
        <taxon>Canalipalpata</taxon>
        <taxon>Sabellida</taxon>
        <taxon>Siboglinidae</taxon>
        <taxon>Ridgeia</taxon>
    </lineage>
</organism>
<dbReference type="InterPro" id="IPR000742">
    <property type="entry name" value="EGF"/>
</dbReference>
<dbReference type="Pfam" id="PF07645">
    <property type="entry name" value="EGF_CA"/>
    <property type="match status" value="4"/>
</dbReference>
<dbReference type="SMART" id="SM00181">
    <property type="entry name" value="EGF"/>
    <property type="match status" value="8"/>
</dbReference>
<dbReference type="GO" id="GO:0005509">
    <property type="term" value="F:calcium ion binding"/>
    <property type="evidence" value="ECO:0007669"/>
    <property type="project" value="InterPro"/>
</dbReference>
<dbReference type="PANTHER" id="PTHR24042:SF5">
    <property type="entry name" value="EGF-LIKE CALCIUM-BINDING DOMAIN-CONTAINING PROTEIN"/>
    <property type="match status" value="1"/>
</dbReference>
<dbReference type="InterPro" id="IPR000152">
    <property type="entry name" value="EGF-type_Asp/Asn_hydroxyl_site"/>
</dbReference>
<keyword evidence="6" id="KW-0106">Calcium</keyword>
<dbReference type="CDD" id="cd00054">
    <property type="entry name" value="EGF_CA"/>
    <property type="match status" value="4"/>
</dbReference>
<feature type="disulfide bond" evidence="9">
    <location>
        <begin position="61"/>
        <end position="78"/>
    </location>
</feature>
<evidence type="ECO:0000256" key="4">
    <source>
        <dbReference type="ARBA" id="ARBA00022729"/>
    </source>
</evidence>
<dbReference type="EMBL" id="JAODUO010000214">
    <property type="protein sequence ID" value="KAK2186088.1"/>
    <property type="molecule type" value="Genomic_DNA"/>
</dbReference>
<dbReference type="AlphaFoldDB" id="A0AAD9P0T6"/>
<accession>A0AAD9P0T6</accession>
<feature type="domain" description="EGF-like" evidence="10">
    <location>
        <begin position="402"/>
        <end position="443"/>
    </location>
</feature>
<dbReference type="InterPro" id="IPR001881">
    <property type="entry name" value="EGF-like_Ca-bd_dom"/>
</dbReference>
<dbReference type="SMART" id="SM00179">
    <property type="entry name" value="EGF_CA"/>
    <property type="match status" value="7"/>
</dbReference>
<reference evidence="11" key="1">
    <citation type="journal article" date="2023" name="Mol. Biol. Evol.">
        <title>Third-Generation Sequencing Reveals the Adaptive Role of the Epigenome in Three Deep-Sea Polychaetes.</title>
        <authorList>
            <person name="Perez M."/>
            <person name="Aroh O."/>
            <person name="Sun Y."/>
            <person name="Lan Y."/>
            <person name="Juniper S.K."/>
            <person name="Young C.R."/>
            <person name="Angers B."/>
            <person name="Qian P.Y."/>
        </authorList>
    </citation>
    <scope>NUCLEOTIDE SEQUENCE</scope>
    <source>
        <strain evidence="11">R07B-5</strain>
    </source>
</reference>
<feature type="domain" description="EGF-like" evidence="10">
    <location>
        <begin position="183"/>
        <end position="223"/>
    </location>
</feature>
<feature type="domain" description="EGF-like" evidence="10">
    <location>
        <begin position="50"/>
        <end position="93"/>
    </location>
</feature>
<proteinExistence type="predicted"/>
<evidence type="ECO:0000256" key="3">
    <source>
        <dbReference type="ARBA" id="ARBA00022536"/>
    </source>
</evidence>
<dbReference type="InterPro" id="IPR024731">
    <property type="entry name" value="NELL2-like_EGF"/>
</dbReference>
<evidence type="ECO:0000313" key="12">
    <source>
        <dbReference type="Proteomes" id="UP001209878"/>
    </source>
</evidence>
<dbReference type="PROSITE" id="PS01186">
    <property type="entry name" value="EGF_2"/>
    <property type="match status" value="6"/>
</dbReference>
<dbReference type="PANTHER" id="PTHR24042">
    <property type="entry name" value="NEL HOMOLOG"/>
    <property type="match status" value="1"/>
</dbReference>
<dbReference type="PROSITE" id="PS00010">
    <property type="entry name" value="ASX_HYDROXYL"/>
    <property type="match status" value="7"/>
</dbReference>
<evidence type="ECO:0000256" key="1">
    <source>
        <dbReference type="ARBA" id="ARBA00004613"/>
    </source>
</evidence>
<evidence type="ECO:0000313" key="11">
    <source>
        <dbReference type="EMBL" id="KAK2186088.1"/>
    </source>
</evidence>
<evidence type="ECO:0000256" key="9">
    <source>
        <dbReference type="PROSITE-ProRule" id="PRU00076"/>
    </source>
</evidence>
<keyword evidence="8" id="KW-0325">Glycoprotein</keyword>
<keyword evidence="2" id="KW-0964">Secreted</keyword>
<dbReference type="Gene3D" id="2.10.25.10">
    <property type="entry name" value="Laminin"/>
    <property type="match status" value="8"/>
</dbReference>
<feature type="domain" description="EGF-like" evidence="10">
    <location>
        <begin position="271"/>
        <end position="313"/>
    </location>
</feature>
<dbReference type="PROSITE" id="PS01187">
    <property type="entry name" value="EGF_CA"/>
    <property type="match status" value="2"/>
</dbReference>
<dbReference type="GO" id="GO:0008201">
    <property type="term" value="F:heparin binding"/>
    <property type="evidence" value="ECO:0007669"/>
    <property type="project" value="TreeGrafter"/>
</dbReference>
<dbReference type="FunFam" id="2.10.25.10:FF:000653">
    <property type="entry name" value="Putative Fibrillin-1"/>
    <property type="match status" value="1"/>
</dbReference>
<evidence type="ECO:0000256" key="5">
    <source>
        <dbReference type="ARBA" id="ARBA00022737"/>
    </source>
</evidence>
<protein>
    <recommendedName>
        <fullName evidence="10">EGF-like domain-containing protein</fullName>
    </recommendedName>
</protein>
<name>A0AAD9P0T6_RIDPI</name>
<evidence type="ECO:0000259" key="10">
    <source>
        <dbReference type="PROSITE" id="PS50026"/>
    </source>
</evidence>
<dbReference type="InterPro" id="IPR026823">
    <property type="entry name" value="cEGF"/>
</dbReference>
<evidence type="ECO:0000256" key="6">
    <source>
        <dbReference type="ARBA" id="ARBA00022837"/>
    </source>
</evidence>
<dbReference type="GO" id="GO:0005615">
    <property type="term" value="C:extracellular space"/>
    <property type="evidence" value="ECO:0007669"/>
    <property type="project" value="TreeGrafter"/>
</dbReference>
<dbReference type="FunFam" id="2.10.25.10:FF:000003">
    <property type="entry name" value="fibrillin-1 isoform X1"/>
    <property type="match status" value="1"/>
</dbReference>
<dbReference type="Pfam" id="PF12662">
    <property type="entry name" value="cEGF"/>
    <property type="match status" value="1"/>
</dbReference>
<feature type="domain" description="EGF-like" evidence="10">
    <location>
        <begin position="227"/>
        <end position="270"/>
    </location>
</feature>
<keyword evidence="12" id="KW-1185">Reference proteome</keyword>
<keyword evidence="4" id="KW-0732">Signal</keyword>
<dbReference type="FunFam" id="2.10.25.10:FF:000038">
    <property type="entry name" value="Fibrillin 2"/>
    <property type="match status" value="4"/>
</dbReference>
<gene>
    <name evidence="11" type="ORF">NP493_204g12032</name>
</gene>
<keyword evidence="7 9" id="KW-1015">Disulfide bond</keyword>
<evidence type="ECO:0000256" key="8">
    <source>
        <dbReference type="ARBA" id="ARBA00023180"/>
    </source>
</evidence>
<evidence type="ECO:0000256" key="7">
    <source>
        <dbReference type="ARBA" id="ARBA00023157"/>
    </source>
</evidence>
<keyword evidence="5" id="KW-0677">Repeat</keyword>
<feature type="disulfide bond" evidence="9">
    <location>
        <begin position="282"/>
        <end position="299"/>
    </location>
</feature>
<keyword evidence="3 9" id="KW-0245">EGF-like domain</keyword>
<evidence type="ECO:0000256" key="2">
    <source>
        <dbReference type="ARBA" id="ARBA00022525"/>
    </source>
</evidence>
<dbReference type="PROSITE" id="PS50026">
    <property type="entry name" value="EGF_3"/>
    <property type="match status" value="7"/>
</dbReference>
<dbReference type="SUPFAM" id="SSF57184">
    <property type="entry name" value="Growth factor receptor domain"/>
    <property type="match status" value="3"/>
</dbReference>
<dbReference type="InterPro" id="IPR009030">
    <property type="entry name" value="Growth_fac_rcpt_cys_sf"/>
</dbReference>
<feature type="domain" description="EGF-like" evidence="10">
    <location>
        <begin position="361"/>
        <end position="401"/>
    </location>
</feature>
<comment type="caution">
    <text evidence="9">Lacks conserved residue(s) required for the propagation of feature annotation.</text>
</comment>
<dbReference type="SUPFAM" id="SSF57196">
    <property type="entry name" value="EGF/Laminin"/>
    <property type="match status" value="1"/>
</dbReference>
<sequence>MFQTFIAEDVCSGKCTGSDVYCQPSADSTSFTCVCKLGYRYDSGSDTCKDVDECAENLHDCDESFRASCTNTDGSYSCQCKAPLYEGNGHLCNKVDDPICKRKCPDKDKQYCLHTIFRTPFGHFDADSCICQTGYKITHSGCVDCDECDELCKGKNSICENKSPGYICKCKPGFEGNGVHCQDVNECLTNNGGCDVNADCLNTDGSYSCKCKYGYAGDGVTCSALCDVDECATEGPTLCPSDALCVNTVGSYYCRCKVGYELNKEGTACIDIDECERGENACAESWMADCINQPGTYRCRCKAEFDGDGHYCGMYDSDGCSLSCGSPPEQYFCYDIIFGPIHKEACLCQYGYMATVTGCEDVDECTDDPYPCHPNADCKNIPASFFCRCKAGYEGDGYHCRDVDECAPGGNNTCSQHTDCINTDGSYKCVCQYGYTGDGATCTPICPGPTKPQSEYGVVEMITLVSSTQNAFVAQPFCRNCALVSAATSRATPCTDDSRSSKPTAYRVLPVSKTYDFRCRERLG</sequence>
<dbReference type="InterPro" id="IPR049883">
    <property type="entry name" value="NOTCH1_EGF-like"/>
</dbReference>
<dbReference type="InterPro" id="IPR018097">
    <property type="entry name" value="EGF_Ca-bd_CS"/>
</dbReference>
<dbReference type="InterPro" id="IPR051586">
    <property type="entry name" value="PKC-binding_NELL"/>
</dbReference>
<comment type="caution">
    <text evidence="11">The sequence shown here is derived from an EMBL/GenBank/DDBJ whole genome shotgun (WGS) entry which is preliminary data.</text>
</comment>
<dbReference type="Pfam" id="PF12947">
    <property type="entry name" value="EGF_3"/>
    <property type="match status" value="2"/>
</dbReference>
<feature type="domain" description="EGF-like" evidence="10">
    <location>
        <begin position="144"/>
        <end position="182"/>
    </location>
</feature>